<dbReference type="GO" id="GO:0048024">
    <property type="term" value="P:regulation of mRNA splicing, via spliceosome"/>
    <property type="evidence" value="ECO:0007669"/>
    <property type="project" value="TreeGrafter"/>
</dbReference>
<dbReference type="EMBL" id="UZAM01000403">
    <property type="protein sequence ID" value="VDO80943.1"/>
    <property type="molecule type" value="Genomic_DNA"/>
</dbReference>
<name>A0A183I9C7_9BILA</name>
<dbReference type="GO" id="GO:0003729">
    <property type="term" value="F:mRNA binding"/>
    <property type="evidence" value="ECO:0007669"/>
    <property type="project" value="TreeGrafter"/>
</dbReference>
<dbReference type="AlphaFoldDB" id="A0A183I9C7"/>
<sequence>MADVSSNTNRTAETVATADQGTPDAQQPTSTNFQGVPLFIEPTVENIDRLMFGKEMLSKFLSHLSLTRKLLDQQLANLQNMPLYCKMDLAASSGCFCGGTPVSLREKLYAPVDKYPGYNFLGRLFGPRGTTIRELEKETGCRITVVNLVHAETDANIHQGNWTTPSEQVAVLIEVEDTMSEARAKLQRATSKVSKILTPPPFGKDWLKSRQLRELAMLNGTYKDRRADRSTQRTSMSSAPPQTTDRRS</sequence>
<dbReference type="PANTHER" id="PTHR11208:SF125">
    <property type="entry name" value="KH DOMAIN-CONTAINING RNA-BINDING PROTEIN QKI"/>
    <property type="match status" value="1"/>
</dbReference>
<accession>A0A183I9C7</accession>
<feature type="region of interest" description="Disordered" evidence="3">
    <location>
        <begin position="218"/>
        <end position="248"/>
    </location>
</feature>
<dbReference type="WBParaSite" id="SBAD_0000023401-mRNA-1">
    <property type="protein sequence ID" value="SBAD_0000023401-mRNA-1"/>
    <property type="gene ID" value="SBAD_0000023401"/>
</dbReference>
<feature type="region of interest" description="Disordered" evidence="3">
    <location>
        <begin position="1"/>
        <end position="33"/>
    </location>
</feature>
<dbReference type="OrthoDB" id="6777263at2759"/>
<dbReference type="InterPro" id="IPR036612">
    <property type="entry name" value="KH_dom_type_1_sf"/>
</dbReference>
<dbReference type="InterPro" id="IPR045071">
    <property type="entry name" value="BBP-like"/>
</dbReference>
<feature type="compositionally biased region" description="Basic and acidic residues" evidence="3">
    <location>
        <begin position="222"/>
        <end position="231"/>
    </location>
</feature>
<reference evidence="5 6" key="2">
    <citation type="submission" date="2018-11" db="EMBL/GenBank/DDBJ databases">
        <authorList>
            <consortium name="Pathogen Informatics"/>
        </authorList>
    </citation>
    <scope>NUCLEOTIDE SEQUENCE [LARGE SCALE GENOMIC DNA]</scope>
</reference>
<evidence type="ECO:0000256" key="3">
    <source>
        <dbReference type="SAM" id="MobiDB-lite"/>
    </source>
</evidence>
<dbReference type="PANTHER" id="PTHR11208">
    <property type="entry name" value="RNA-BINDING PROTEIN RELATED"/>
    <property type="match status" value="1"/>
</dbReference>
<keyword evidence="6" id="KW-1185">Reference proteome</keyword>
<evidence type="ECO:0000313" key="6">
    <source>
        <dbReference type="Proteomes" id="UP000270296"/>
    </source>
</evidence>
<reference evidence="7" key="1">
    <citation type="submission" date="2016-06" db="UniProtKB">
        <authorList>
            <consortium name="WormBaseParasite"/>
        </authorList>
    </citation>
    <scope>IDENTIFICATION</scope>
</reference>
<dbReference type="Proteomes" id="UP000270296">
    <property type="component" value="Unassembled WGS sequence"/>
</dbReference>
<feature type="domain" description="K Homology" evidence="4">
    <location>
        <begin position="102"/>
        <end position="198"/>
    </location>
</feature>
<dbReference type="SUPFAM" id="SSF54791">
    <property type="entry name" value="Eukaryotic type KH-domain (KH-domain type I)"/>
    <property type="match status" value="1"/>
</dbReference>
<evidence type="ECO:0000259" key="4">
    <source>
        <dbReference type="SMART" id="SM00322"/>
    </source>
</evidence>
<gene>
    <name evidence="5" type="ORF">SBAD_LOCUS221</name>
</gene>
<evidence type="ECO:0000256" key="1">
    <source>
        <dbReference type="ARBA" id="ARBA00022884"/>
    </source>
</evidence>
<dbReference type="InterPro" id="IPR055256">
    <property type="entry name" value="KH_1_KHDC4/BBP-like"/>
</dbReference>
<evidence type="ECO:0000313" key="5">
    <source>
        <dbReference type="EMBL" id="VDO80943.1"/>
    </source>
</evidence>
<dbReference type="InterPro" id="IPR004087">
    <property type="entry name" value="KH_dom"/>
</dbReference>
<dbReference type="Gene3D" id="3.30.1370.10">
    <property type="entry name" value="K Homology domain, type 1"/>
    <property type="match status" value="1"/>
</dbReference>
<evidence type="ECO:0000313" key="7">
    <source>
        <dbReference type="WBParaSite" id="SBAD_0000023401-mRNA-1"/>
    </source>
</evidence>
<dbReference type="SMART" id="SM00322">
    <property type="entry name" value="KH"/>
    <property type="match status" value="1"/>
</dbReference>
<protein>
    <submittedName>
        <fullName evidence="7">KH domain-containing protein</fullName>
    </submittedName>
</protein>
<evidence type="ECO:0000256" key="2">
    <source>
        <dbReference type="PROSITE-ProRule" id="PRU00117"/>
    </source>
</evidence>
<organism evidence="7">
    <name type="scientific">Soboliphyme baturini</name>
    <dbReference type="NCBI Taxonomy" id="241478"/>
    <lineage>
        <taxon>Eukaryota</taxon>
        <taxon>Metazoa</taxon>
        <taxon>Ecdysozoa</taxon>
        <taxon>Nematoda</taxon>
        <taxon>Enoplea</taxon>
        <taxon>Dorylaimia</taxon>
        <taxon>Dioctophymatida</taxon>
        <taxon>Dioctophymatoidea</taxon>
        <taxon>Soboliphymatidae</taxon>
        <taxon>Soboliphyme</taxon>
    </lineage>
</organism>
<dbReference type="GO" id="GO:0005634">
    <property type="term" value="C:nucleus"/>
    <property type="evidence" value="ECO:0007669"/>
    <property type="project" value="TreeGrafter"/>
</dbReference>
<feature type="compositionally biased region" description="Polar residues" evidence="3">
    <location>
        <begin position="232"/>
        <end position="248"/>
    </location>
</feature>
<dbReference type="Pfam" id="PF22675">
    <property type="entry name" value="KH-I_KHDC4-BBP"/>
    <property type="match status" value="1"/>
</dbReference>
<proteinExistence type="predicted"/>
<dbReference type="PROSITE" id="PS50084">
    <property type="entry name" value="KH_TYPE_1"/>
    <property type="match status" value="1"/>
</dbReference>
<keyword evidence="1 2" id="KW-0694">RNA-binding</keyword>